<keyword evidence="1" id="KW-0732">Signal</keyword>
<dbReference type="KEGG" id="sgv:B1H19_21970"/>
<sequence length="128" mass="12982">MRSMKVTVRRVAVAVCAAPVLAMTAAGTAGAAGAFSAPSSVLLVPRCASPPCPSGIEPGSNGGGTVDPCAGGACVNTPIVDHPTSEHTYHHSGGSGLHHRWYHHPTEITVGGRMGVFVSGPAMKFHLM</sequence>
<name>A0A1V0TU86_9ACTN</name>
<evidence type="ECO:0000313" key="2">
    <source>
        <dbReference type="EMBL" id="ARF56487.1"/>
    </source>
</evidence>
<reference evidence="2 3" key="1">
    <citation type="submission" date="2017-04" db="EMBL/GenBank/DDBJ databases">
        <title>Complete Genome Sequence of Streptomyces gilvosporeus F607, a Capable Producer of Natamycin.</title>
        <authorList>
            <person name="Zong G."/>
            <person name="Zhong C."/>
            <person name="Fu J."/>
            <person name="Qin R."/>
            <person name="Cao G."/>
        </authorList>
    </citation>
    <scope>NUCLEOTIDE SEQUENCE [LARGE SCALE GENOMIC DNA]</scope>
    <source>
        <strain evidence="2 3">F607</strain>
    </source>
</reference>
<dbReference type="EMBL" id="CP020569">
    <property type="protein sequence ID" value="ARF56487.1"/>
    <property type="molecule type" value="Genomic_DNA"/>
</dbReference>
<dbReference type="Proteomes" id="UP000192726">
    <property type="component" value="Chromosome"/>
</dbReference>
<evidence type="ECO:0008006" key="4">
    <source>
        <dbReference type="Google" id="ProtNLM"/>
    </source>
</evidence>
<evidence type="ECO:0000256" key="1">
    <source>
        <dbReference type="SAM" id="SignalP"/>
    </source>
</evidence>
<proteinExistence type="predicted"/>
<gene>
    <name evidence="2" type="ORF">B1H19_21970</name>
</gene>
<keyword evidence="3" id="KW-1185">Reference proteome</keyword>
<evidence type="ECO:0000313" key="3">
    <source>
        <dbReference type="Proteomes" id="UP000192726"/>
    </source>
</evidence>
<protein>
    <recommendedName>
        <fullName evidence="4">Chaplin domain-containing protein</fullName>
    </recommendedName>
</protein>
<feature type="chain" id="PRO_5012301864" description="Chaplin domain-containing protein" evidence="1">
    <location>
        <begin position="32"/>
        <end position="128"/>
    </location>
</feature>
<dbReference type="AlphaFoldDB" id="A0A1V0TU86"/>
<feature type="signal peptide" evidence="1">
    <location>
        <begin position="1"/>
        <end position="31"/>
    </location>
</feature>
<organism evidence="2 3">
    <name type="scientific">Streptomyces gilvosporeus</name>
    <dbReference type="NCBI Taxonomy" id="553510"/>
    <lineage>
        <taxon>Bacteria</taxon>
        <taxon>Bacillati</taxon>
        <taxon>Actinomycetota</taxon>
        <taxon>Actinomycetes</taxon>
        <taxon>Kitasatosporales</taxon>
        <taxon>Streptomycetaceae</taxon>
        <taxon>Streptomyces</taxon>
    </lineage>
</organism>
<accession>A0A1V0TU86</accession>